<proteinExistence type="predicted"/>
<dbReference type="PANTHER" id="PTHR10622:SF10">
    <property type="entry name" value="HET DOMAIN-CONTAINING PROTEIN"/>
    <property type="match status" value="1"/>
</dbReference>
<sequence length="528" mass="58800">MLQLSNAPDIDEDDGVHGPVGGNKSSPPFTLFETMSIDERAKMFIGSLFEYLGIKLFVSEQYFMLESTLSCSGTSPKWALQFDMIKGIVREPGRLIVHIPPKNSILSIPEWHRNSHPILCFIDAVYVCRRWSSRLHQDAFSDVLGGSESKLTTHLRAMLIAGLSVLSIASGHQLVDKLVQAILADKPEPIKNSVPVAIPTDWQVLNRIKCGCSSKFFHRPLSAVAAAKAVGIDIWMDRPMETVTRVWDLHCDALIRNIDATKVIFITHRWSDGEIEYADIMERRSNQPGPISGMSEKLRRIRDALFTHTRYILMDTICIDKSNLSELDEAIRSMYKWYASCRAVVLDSGTPLAVWRERGWCLQEGAAAGVLCGISDDGNLVSIKQLAVEQKQELCTLDLHLYYRAGNAAEILARMDARATTRKEDMTYALTGILSVHLTLAYGEGLKSRERLLYELAIQKGDLSFLSFSITKKITGNHLPAISDTKFLIARCVQAATPSTVSHLGISIVVQLISGIAQKTLLDNLGRW</sequence>
<dbReference type="EMBL" id="MU620905">
    <property type="protein sequence ID" value="KAI8581470.1"/>
    <property type="molecule type" value="Genomic_DNA"/>
</dbReference>
<keyword evidence="3" id="KW-1185">Reference proteome</keyword>
<evidence type="ECO:0000256" key="1">
    <source>
        <dbReference type="SAM" id="MobiDB-lite"/>
    </source>
</evidence>
<accession>A0AAD5EFR4</accession>
<evidence type="ECO:0000313" key="3">
    <source>
        <dbReference type="Proteomes" id="UP001206595"/>
    </source>
</evidence>
<comment type="caution">
    <text evidence="2">The sequence shown here is derived from an EMBL/GenBank/DDBJ whole genome shotgun (WGS) entry which is preliminary data.</text>
</comment>
<dbReference type="PANTHER" id="PTHR10622">
    <property type="entry name" value="HET DOMAIN-CONTAINING PROTEIN"/>
    <property type="match status" value="1"/>
</dbReference>
<reference evidence="2" key="1">
    <citation type="submission" date="2021-06" db="EMBL/GenBank/DDBJ databases">
        <authorList>
            <consortium name="DOE Joint Genome Institute"/>
            <person name="Mondo S.J."/>
            <person name="Amses K.R."/>
            <person name="Simmons D.R."/>
            <person name="Longcore J.E."/>
            <person name="Seto K."/>
            <person name="Alves G.H."/>
            <person name="Bonds A.E."/>
            <person name="Quandt C.A."/>
            <person name="Davis W.J."/>
            <person name="Chang Y."/>
            <person name="Letcher P.M."/>
            <person name="Powell M.J."/>
            <person name="Kuo A."/>
            <person name="Labutti K."/>
            <person name="Pangilinan J."/>
            <person name="Andreopoulos W."/>
            <person name="Tritt A."/>
            <person name="Riley R."/>
            <person name="Hundley H."/>
            <person name="Johnson J."/>
            <person name="Lipzen A."/>
            <person name="Barry K."/>
            <person name="Berbee M.L."/>
            <person name="Buchler N.E."/>
            <person name="Grigoriev I.V."/>
            <person name="Spatafora J.W."/>
            <person name="Stajich J.E."/>
            <person name="James T.Y."/>
        </authorList>
    </citation>
    <scope>NUCLEOTIDE SEQUENCE</scope>
    <source>
        <strain evidence="2">AG</strain>
    </source>
</reference>
<feature type="region of interest" description="Disordered" evidence="1">
    <location>
        <begin position="1"/>
        <end position="27"/>
    </location>
</feature>
<evidence type="ECO:0000313" key="2">
    <source>
        <dbReference type="EMBL" id="KAI8581470.1"/>
    </source>
</evidence>
<dbReference type="AlphaFoldDB" id="A0AAD5EFR4"/>
<name>A0AAD5EFR4_UMBRA</name>
<dbReference type="GeneID" id="75912776"/>
<evidence type="ECO:0008006" key="4">
    <source>
        <dbReference type="Google" id="ProtNLM"/>
    </source>
</evidence>
<organism evidence="2 3">
    <name type="scientific">Umbelopsis ramanniana AG</name>
    <dbReference type="NCBI Taxonomy" id="1314678"/>
    <lineage>
        <taxon>Eukaryota</taxon>
        <taxon>Fungi</taxon>
        <taxon>Fungi incertae sedis</taxon>
        <taxon>Mucoromycota</taxon>
        <taxon>Mucoromycotina</taxon>
        <taxon>Umbelopsidomycetes</taxon>
        <taxon>Umbelopsidales</taxon>
        <taxon>Umbelopsidaceae</taxon>
        <taxon>Umbelopsis</taxon>
    </lineage>
</organism>
<protein>
    <recommendedName>
        <fullName evidence="4">Heterokaryon incompatibility domain-containing protein</fullName>
    </recommendedName>
</protein>
<gene>
    <name evidence="2" type="ORF">K450DRAFT_231465</name>
</gene>
<dbReference type="RefSeq" id="XP_051446474.1">
    <property type="nucleotide sequence ID" value="XM_051587431.1"/>
</dbReference>
<dbReference type="Proteomes" id="UP001206595">
    <property type="component" value="Unassembled WGS sequence"/>
</dbReference>
<reference evidence="2" key="2">
    <citation type="journal article" date="2022" name="Proc. Natl. Acad. Sci. U.S.A.">
        <title>Diploid-dominant life cycles characterize the early evolution of Fungi.</title>
        <authorList>
            <person name="Amses K.R."/>
            <person name="Simmons D.R."/>
            <person name="Longcore J.E."/>
            <person name="Mondo S.J."/>
            <person name="Seto K."/>
            <person name="Jeronimo G.H."/>
            <person name="Bonds A.E."/>
            <person name="Quandt C.A."/>
            <person name="Davis W.J."/>
            <person name="Chang Y."/>
            <person name="Federici B.A."/>
            <person name="Kuo A."/>
            <person name="LaButti K."/>
            <person name="Pangilinan J."/>
            <person name="Andreopoulos W."/>
            <person name="Tritt A."/>
            <person name="Riley R."/>
            <person name="Hundley H."/>
            <person name="Johnson J."/>
            <person name="Lipzen A."/>
            <person name="Barry K."/>
            <person name="Lang B.F."/>
            <person name="Cuomo C.A."/>
            <person name="Buchler N.E."/>
            <person name="Grigoriev I.V."/>
            <person name="Spatafora J.W."/>
            <person name="Stajich J.E."/>
            <person name="James T.Y."/>
        </authorList>
    </citation>
    <scope>NUCLEOTIDE SEQUENCE</scope>
    <source>
        <strain evidence="2">AG</strain>
    </source>
</reference>